<evidence type="ECO:0000256" key="10">
    <source>
        <dbReference type="HAMAP-Rule" id="MF_00364"/>
    </source>
</evidence>
<evidence type="ECO:0000256" key="9">
    <source>
        <dbReference type="ARBA" id="ARBA00023316"/>
    </source>
</evidence>
<dbReference type="Pfam" id="PF00933">
    <property type="entry name" value="Glyco_hydro_3"/>
    <property type="match status" value="1"/>
</dbReference>
<feature type="domain" description="Glycoside hydrolase family 3 N-terminal" evidence="11">
    <location>
        <begin position="15"/>
        <end position="285"/>
    </location>
</feature>
<evidence type="ECO:0000256" key="7">
    <source>
        <dbReference type="ARBA" id="ARBA00023295"/>
    </source>
</evidence>
<name>A0ABY6GTC7_9GAMM</name>
<keyword evidence="5 10" id="KW-0133">Cell shape</keyword>
<dbReference type="InterPro" id="IPR022956">
    <property type="entry name" value="Beta_hexosaminidase_bac"/>
</dbReference>
<dbReference type="RefSeq" id="WP_262598322.1">
    <property type="nucleotide sequence ID" value="NZ_CP103300.1"/>
</dbReference>
<keyword evidence="9 10" id="KW-0961">Cell wall biogenesis/degradation</keyword>
<dbReference type="InterPro" id="IPR001764">
    <property type="entry name" value="Glyco_hydro_3_N"/>
</dbReference>
<dbReference type="SUPFAM" id="SSF51445">
    <property type="entry name" value="(Trans)glycosidases"/>
    <property type="match status" value="1"/>
</dbReference>
<dbReference type="NCBIfam" id="NF003740">
    <property type="entry name" value="PRK05337.1"/>
    <property type="match status" value="1"/>
</dbReference>
<feature type="binding site" evidence="10">
    <location>
        <position position="71"/>
    </location>
    <ligand>
        <name>substrate</name>
    </ligand>
</feature>
<dbReference type="HAMAP" id="MF_00364">
    <property type="entry name" value="NagZ"/>
    <property type="match status" value="1"/>
</dbReference>
<accession>A0ABY6GTC7</accession>
<comment type="function">
    <text evidence="10">Plays a role in peptidoglycan recycling by cleaving the terminal beta-1,4-linked N-acetylglucosamine (GlcNAc) from peptide-linked peptidoglycan fragments, giving rise to free GlcNAc, anhydro-N-acetylmuramic acid and anhydro-N-acetylmuramic acid-linked peptides.</text>
</comment>
<dbReference type="EC" id="3.2.1.52" evidence="10"/>
<evidence type="ECO:0000313" key="12">
    <source>
        <dbReference type="EMBL" id="UYM16027.1"/>
    </source>
</evidence>
<evidence type="ECO:0000256" key="5">
    <source>
        <dbReference type="ARBA" id="ARBA00022960"/>
    </source>
</evidence>
<feature type="binding site" evidence="10">
    <location>
        <begin position="167"/>
        <end position="168"/>
    </location>
    <ligand>
        <name>substrate</name>
    </ligand>
</feature>
<keyword evidence="8 10" id="KW-0131">Cell cycle</keyword>
<evidence type="ECO:0000256" key="2">
    <source>
        <dbReference type="ARBA" id="ARBA00022490"/>
    </source>
</evidence>
<feature type="active site" description="Nucleophile" evidence="10">
    <location>
        <position position="251"/>
    </location>
</feature>
<gene>
    <name evidence="10 12" type="primary">nagZ</name>
    <name evidence="12" type="ORF">NX720_25015</name>
</gene>
<evidence type="ECO:0000259" key="11">
    <source>
        <dbReference type="Pfam" id="PF00933"/>
    </source>
</evidence>
<comment type="subcellular location">
    <subcellularLocation>
        <location evidence="10">Cytoplasm</location>
    </subcellularLocation>
</comment>
<keyword evidence="3 10" id="KW-0132">Cell division</keyword>
<dbReference type="PANTHER" id="PTHR30480:SF13">
    <property type="entry name" value="BETA-HEXOSAMINIDASE"/>
    <property type="match status" value="1"/>
</dbReference>
<comment type="catalytic activity">
    <reaction evidence="1 10">
        <text>Hydrolysis of terminal non-reducing N-acetyl-D-hexosamine residues in N-acetyl-beta-D-hexosaminides.</text>
        <dbReference type="EC" id="3.2.1.52"/>
    </reaction>
</comment>
<comment type="similarity">
    <text evidence="10">Belongs to the glycosyl hydrolase 3 family. NagZ subfamily.</text>
</comment>
<evidence type="ECO:0000256" key="1">
    <source>
        <dbReference type="ARBA" id="ARBA00001231"/>
    </source>
</evidence>
<keyword evidence="6 10" id="KW-0573">Peptidoglycan synthesis</keyword>
<keyword evidence="2 10" id="KW-0963">Cytoplasm</keyword>
<reference evidence="12" key="1">
    <citation type="submission" date="2022-10" db="EMBL/GenBank/DDBJ databases">
        <title>Completed Genome Sequence of two octocoral isolated bacterium, Endozoicomonas euniceicola EF212T and Endozoicomonas gorgoniicola PS125T.</title>
        <authorList>
            <person name="Chiou Y.-J."/>
            <person name="Chen Y.-H."/>
        </authorList>
    </citation>
    <scope>NUCLEOTIDE SEQUENCE</scope>
    <source>
        <strain evidence="12">EF212</strain>
    </source>
</reference>
<dbReference type="EMBL" id="CP103300">
    <property type="protein sequence ID" value="UYM16027.1"/>
    <property type="molecule type" value="Genomic_DNA"/>
</dbReference>
<evidence type="ECO:0000313" key="13">
    <source>
        <dbReference type="Proteomes" id="UP001163255"/>
    </source>
</evidence>
<dbReference type="PROSITE" id="PS00775">
    <property type="entry name" value="GLYCOSYL_HYDROL_F3"/>
    <property type="match status" value="1"/>
</dbReference>
<proteinExistence type="inferred from homology"/>
<feature type="binding site" evidence="10">
    <location>
        <position position="137"/>
    </location>
    <ligand>
        <name>substrate</name>
    </ligand>
</feature>
<dbReference type="InterPro" id="IPR017853">
    <property type="entry name" value="GH"/>
</dbReference>
<dbReference type="InterPro" id="IPR036962">
    <property type="entry name" value="Glyco_hydro_3_N_sf"/>
</dbReference>
<keyword evidence="13" id="KW-1185">Reference proteome</keyword>
<dbReference type="InterPro" id="IPR050226">
    <property type="entry name" value="NagZ_Beta-hexosaminidase"/>
</dbReference>
<evidence type="ECO:0000256" key="4">
    <source>
        <dbReference type="ARBA" id="ARBA00022801"/>
    </source>
</evidence>
<feature type="active site" description="Proton donor/acceptor" evidence="10">
    <location>
        <position position="180"/>
    </location>
</feature>
<feature type="site" description="Important for catalytic activity" evidence="10">
    <location>
        <position position="178"/>
    </location>
</feature>
<keyword evidence="7 10" id="KW-0326">Glycosidase</keyword>
<dbReference type="Proteomes" id="UP001163255">
    <property type="component" value="Chromosome"/>
</dbReference>
<comment type="pathway">
    <text evidence="10">Cell wall biogenesis; peptidoglycan recycling.</text>
</comment>
<dbReference type="Gene3D" id="3.20.20.300">
    <property type="entry name" value="Glycoside hydrolase, family 3, N-terminal domain"/>
    <property type="match status" value="1"/>
</dbReference>
<dbReference type="PANTHER" id="PTHR30480">
    <property type="entry name" value="BETA-HEXOSAMINIDASE-RELATED"/>
    <property type="match status" value="1"/>
</dbReference>
<evidence type="ECO:0000256" key="6">
    <source>
        <dbReference type="ARBA" id="ARBA00022984"/>
    </source>
</evidence>
<organism evidence="12 13">
    <name type="scientific">Endozoicomonas euniceicola</name>
    <dbReference type="NCBI Taxonomy" id="1234143"/>
    <lineage>
        <taxon>Bacteria</taxon>
        <taxon>Pseudomonadati</taxon>
        <taxon>Pseudomonadota</taxon>
        <taxon>Gammaproteobacteria</taxon>
        <taxon>Oceanospirillales</taxon>
        <taxon>Endozoicomonadaceae</taxon>
        <taxon>Endozoicomonas</taxon>
    </lineage>
</organism>
<evidence type="ECO:0000256" key="8">
    <source>
        <dbReference type="ARBA" id="ARBA00023306"/>
    </source>
</evidence>
<protein>
    <recommendedName>
        <fullName evidence="10">Beta-hexosaminidase</fullName>
        <ecNumber evidence="10">3.2.1.52</ecNumber>
    </recommendedName>
    <alternativeName>
        <fullName evidence="10">Beta-N-acetylhexosaminidase</fullName>
    </alternativeName>
    <alternativeName>
        <fullName evidence="10">N-acetyl-beta-glucosaminidase</fullName>
    </alternativeName>
</protein>
<evidence type="ECO:0000256" key="3">
    <source>
        <dbReference type="ARBA" id="ARBA00022618"/>
    </source>
</evidence>
<dbReference type="GO" id="GO:0004563">
    <property type="term" value="F:beta-N-acetylhexosaminidase activity"/>
    <property type="evidence" value="ECO:0007669"/>
    <property type="project" value="UniProtKB-EC"/>
</dbReference>
<keyword evidence="4 10" id="KW-0378">Hydrolase</keyword>
<sequence>MKQGVLIVDLPGTELTSADRDFLAHTGIAGVLLFTRNYSSRDQLQALVQDIRQVRSDLILMVDHEGGRVQRFKEGFVRLPAAGQLSRYYQRDPQGALGLARDTGWLMASELLAMDIDLSLAPVLDLDLGKTDIVGDRAFGSEPEQVVQLATAWIEGVREAGMACVLKHFPGHGNVSGDSHLVLPEDHRSFDEIAATDMQPFRDIIGQGADAVMPAHIVFSEVDDQPAGFSRRWLQDILRDQLGFTGVVISDCLTMEGAASAGGFRDRAEKALTAGCDLLILSSRIGAMEVLPELERLNRLRFDISTLKASAVVDYEELTTSERYLSCKDRIDYLHQRFG</sequence>
<feature type="binding site" evidence="10">
    <location>
        <position position="63"/>
    </location>
    <ligand>
        <name>substrate</name>
    </ligand>
</feature>
<dbReference type="InterPro" id="IPR019800">
    <property type="entry name" value="Glyco_hydro_3_AS"/>
</dbReference>